<dbReference type="OrthoDB" id="40574at2157"/>
<dbReference type="AlphaFoldDB" id="A0A2U9IJ76"/>
<reference evidence="1 2" key="1">
    <citation type="submission" date="2018-05" db="EMBL/GenBank/DDBJ databases">
        <title>Complete Genome Sequences of Extremely Thermoacidophilic, Metal-Mobilizing Type-Strain Members of the Archaeal Family Sulfolobaceae: Acidianus brierleyi DSM-1651T, Acidianus sulfidivorans DSM-18786T, Metallosphaera hakonensis DSM-7519T, and Metallosphaera prunae DSM-10039T.</title>
        <authorList>
            <person name="Counts J.A."/>
            <person name="Kelly R.M."/>
        </authorList>
    </citation>
    <scope>NUCLEOTIDE SEQUENCE [LARGE SCALE GENOMIC DNA]</scope>
    <source>
        <strain evidence="1 2">DSM 1651</strain>
    </source>
</reference>
<gene>
    <name evidence="1" type="ORF">DFR85_14525</name>
</gene>
<dbReference type="KEGG" id="abri:DFR85_14525"/>
<dbReference type="Proteomes" id="UP000248044">
    <property type="component" value="Chromosome"/>
</dbReference>
<proteinExistence type="predicted"/>
<dbReference type="EMBL" id="CP029289">
    <property type="protein sequence ID" value="AWR96061.1"/>
    <property type="molecule type" value="Genomic_DNA"/>
</dbReference>
<evidence type="ECO:0000313" key="2">
    <source>
        <dbReference type="Proteomes" id="UP000248044"/>
    </source>
</evidence>
<name>A0A2U9IJ76_9CREN</name>
<evidence type="ECO:0000313" key="1">
    <source>
        <dbReference type="EMBL" id="AWR96061.1"/>
    </source>
</evidence>
<sequence>MRNTFTASVTTPRVNAYGVNSTSFNLSFSIKVRIPDYSGRVLLATGVIPLGANPCTYLPPSFSPNITPQAVYSGFSSKTFVVMLLNSTVYTENKTFIVSLDAVSTPNDNWVFLSQGFNLKETPVVWIMVFEDHHVYRIGVIEFERVGEGLLYMPKIERC</sequence>
<keyword evidence="2" id="KW-1185">Reference proteome</keyword>
<accession>A0A2U9IJ76</accession>
<organism evidence="1 2">
    <name type="scientific">Acidianus brierleyi</name>
    <dbReference type="NCBI Taxonomy" id="41673"/>
    <lineage>
        <taxon>Archaea</taxon>
        <taxon>Thermoproteota</taxon>
        <taxon>Thermoprotei</taxon>
        <taxon>Sulfolobales</taxon>
        <taxon>Sulfolobaceae</taxon>
        <taxon>Acidianus</taxon>
    </lineage>
</organism>
<protein>
    <submittedName>
        <fullName evidence="1">Uncharacterized protein</fullName>
    </submittedName>
</protein>